<feature type="domain" description="RNA polymerase sigma factor 70 region 4 type 2" evidence="7">
    <location>
        <begin position="136"/>
        <end position="169"/>
    </location>
</feature>
<dbReference type="InterPro" id="IPR036388">
    <property type="entry name" value="WH-like_DNA-bd_sf"/>
</dbReference>
<name>A0A3B0SNY7_9ZZZZ</name>
<evidence type="ECO:0000256" key="4">
    <source>
        <dbReference type="ARBA" id="ARBA00023125"/>
    </source>
</evidence>
<dbReference type="PANTHER" id="PTHR43133:SF8">
    <property type="entry name" value="RNA POLYMERASE SIGMA FACTOR HI_1459-RELATED"/>
    <property type="match status" value="1"/>
</dbReference>
<dbReference type="InterPro" id="IPR013324">
    <property type="entry name" value="RNA_pol_sigma_r3/r4-like"/>
</dbReference>
<keyword evidence="4" id="KW-0238">DNA-binding</keyword>
<dbReference type="InterPro" id="IPR014284">
    <property type="entry name" value="RNA_pol_sigma-70_dom"/>
</dbReference>
<keyword evidence="2" id="KW-0805">Transcription regulation</keyword>
<dbReference type="Pfam" id="PF04542">
    <property type="entry name" value="Sigma70_r2"/>
    <property type="match status" value="1"/>
</dbReference>
<gene>
    <name evidence="8" type="ORF">MNBD_ACTINO01-2393</name>
</gene>
<evidence type="ECO:0000259" key="6">
    <source>
        <dbReference type="Pfam" id="PF04542"/>
    </source>
</evidence>
<dbReference type="EMBL" id="UOEI01000565">
    <property type="protein sequence ID" value="VAW08001.1"/>
    <property type="molecule type" value="Genomic_DNA"/>
</dbReference>
<feature type="domain" description="RNA polymerase sigma-70 region 2" evidence="6">
    <location>
        <begin position="39"/>
        <end position="105"/>
    </location>
</feature>
<dbReference type="InterPro" id="IPR013325">
    <property type="entry name" value="RNA_pol_sigma_r2"/>
</dbReference>
<proteinExistence type="inferred from homology"/>
<dbReference type="Pfam" id="PF08281">
    <property type="entry name" value="Sigma70_r4_2"/>
    <property type="match status" value="1"/>
</dbReference>
<keyword evidence="5" id="KW-0804">Transcription</keyword>
<organism evidence="8">
    <name type="scientific">hydrothermal vent metagenome</name>
    <dbReference type="NCBI Taxonomy" id="652676"/>
    <lineage>
        <taxon>unclassified sequences</taxon>
        <taxon>metagenomes</taxon>
        <taxon>ecological metagenomes</taxon>
    </lineage>
</organism>
<evidence type="ECO:0000256" key="2">
    <source>
        <dbReference type="ARBA" id="ARBA00023015"/>
    </source>
</evidence>
<dbReference type="SUPFAM" id="SSF88659">
    <property type="entry name" value="Sigma3 and sigma4 domains of RNA polymerase sigma factors"/>
    <property type="match status" value="1"/>
</dbReference>
<dbReference type="AlphaFoldDB" id="A0A3B0SNY7"/>
<evidence type="ECO:0000256" key="1">
    <source>
        <dbReference type="ARBA" id="ARBA00010641"/>
    </source>
</evidence>
<evidence type="ECO:0000313" key="8">
    <source>
        <dbReference type="EMBL" id="VAW08001.1"/>
    </source>
</evidence>
<protein>
    <recommendedName>
        <fullName evidence="9">RNA polymerase sigma-70 region 2 domain-containing protein</fullName>
    </recommendedName>
</protein>
<sequence>MSTLMYQDIRPAGGPVPIHSTWMQPQPTELTDARTLGELFTEFADATYTLGYRILGDSHLAEDVVQETFIKVIRSLPTYRGEGPIAGWIYRIGYREAIAISRKRRDDVTDPDSAVFTNLPATGSVEDTVISMDLVEQLDAAMSNLSEPVRATFTLRDIQGLSTREVAEI</sequence>
<dbReference type="GO" id="GO:0003677">
    <property type="term" value="F:DNA binding"/>
    <property type="evidence" value="ECO:0007669"/>
    <property type="project" value="UniProtKB-KW"/>
</dbReference>
<feature type="non-terminal residue" evidence="8">
    <location>
        <position position="169"/>
    </location>
</feature>
<evidence type="ECO:0008006" key="9">
    <source>
        <dbReference type="Google" id="ProtNLM"/>
    </source>
</evidence>
<dbReference type="InterPro" id="IPR039425">
    <property type="entry name" value="RNA_pol_sigma-70-like"/>
</dbReference>
<dbReference type="Gene3D" id="1.10.10.10">
    <property type="entry name" value="Winged helix-like DNA-binding domain superfamily/Winged helix DNA-binding domain"/>
    <property type="match status" value="1"/>
</dbReference>
<dbReference type="GO" id="GO:0016987">
    <property type="term" value="F:sigma factor activity"/>
    <property type="evidence" value="ECO:0007669"/>
    <property type="project" value="UniProtKB-KW"/>
</dbReference>
<dbReference type="NCBIfam" id="TIGR02937">
    <property type="entry name" value="sigma70-ECF"/>
    <property type="match status" value="1"/>
</dbReference>
<dbReference type="PANTHER" id="PTHR43133">
    <property type="entry name" value="RNA POLYMERASE ECF-TYPE SIGMA FACTO"/>
    <property type="match status" value="1"/>
</dbReference>
<keyword evidence="3" id="KW-0731">Sigma factor</keyword>
<dbReference type="InterPro" id="IPR007627">
    <property type="entry name" value="RNA_pol_sigma70_r2"/>
</dbReference>
<dbReference type="Gene3D" id="1.10.1740.10">
    <property type="match status" value="1"/>
</dbReference>
<reference evidence="8" key="1">
    <citation type="submission" date="2018-06" db="EMBL/GenBank/DDBJ databases">
        <authorList>
            <person name="Zhirakovskaya E."/>
        </authorList>
    </citation>
    <scope>NUCLEOTIDE SEQUENCE</scope>
</reference>
<dbReference type="SUPFAM" id="SSF88946">
    <property type="entry name" value="Sigma2 domain of RNA polymerase sigma factors"/>
    <property type="match status" value="1"/>
</dbReference>
<evidence type="ECO:0000256" key="5">
    <source>
        <dbReference type="ARBA" id="ARBA00023163"/>
    </source>
</evidence>
<dbReference type="InterPro" id="IPR013249">
    <property type="entry name" value="RNA_pol_sigma70_r4_t2"/>
</dbReference>
<comment type="similarity">
    <text evidence="1">Belongs to the sigma-70 factor family. ECF subfamily.</text>
</comment>
<evidence type="ECO:0000259" key="7">
    <source>
        <dbReference type="Pfam" id="PF08281"/>
    </source>
</evidence>
<accession>A0A3B0SNY7</accession>
<evidence type="ECO:0000256" key="3">
    <source>
        <dbReference type="ARBA" id="ARBA00023082"/>
    </source>
</evidence>
<dbReference type="GO" id="GO:0006352">
    <property type="term" value="P:DNA-templated transcription initiation"/>
    <property type="evidence" value="ECO:0007669"/>
    <property type="project" value="InterPro"/>
</dbReference>